<accession>F2K575</accession>
<name>F2K575_PSEBN</name>
<evidence type="ECO:0000256" key="5">
    <source>
        <dbReference type="ARBA" id="ARBA00022692"/>
    </source>
</evidence>
<evidence type="ECO:0000256" key="1">
    <source>
        <dbReference type="ARBA" id="ARBA00004651"/>
    </source>
</evidence>
<reference evidence="10 11" key="1">
    <citation type="journal article" date="2011" name="J. Bacteriol.">
        <title>Complete genome sequence of a beneficial plant root-associated bacterium, Pseudomonas brassicacearum.</title>
        <authorList>
            <person name="Ortet P."/>
            <person name="Barakat M."/>
            <person name="Lalaouna D."/>
            <person name="Fochesato S."/>
            <person name="Barbe V."/>
            <person name="Vacherie B."/>
            <person name="Santaella C."/>
            <person name="Heulin T."/>
            <person name="Achouak W."/>
        </authorList>
    </citation>
    <scope>NUCLEOTIDE SEQUENCE [LARGE SCALE GENOMIC DNA]</scope>
    <source>
        <strain evidence="10 11">NFM421</strain>
    </source>
</reference>
<keyword evidence="5 9" id="KW-0812">Transmembrane</keyword>
<proteinExistence type="predicted"/>
<feature type="region of interest" description="Disordered" evidence="8">
    <location>
        <begin position="525"/>
        <end position="562"/>
    </location>
</feature>
<keyword evidence="3" id="KW-0328">Glycosyltransferase</keyword>
<evidence type="ECO:0000256" key="2">
    <source>
        <dbReference type="ARBA" id="ARBA00022475"/>
    </source>
</evidence>
<feature type="transmembrane region" description="Helical" evidence="9">
    <location>
        <begin position="154"/>
        <end position="173"/>
    </location>
</feature>
<feature type="transmembrane region" description="Helical" evidence="9">
    <location>
        <begin position="131"/>
        <end position="148"/>
    </location>
</feature>
<evidence type="ECO:0000313" key="10">
    <source>
        <dbReference type="EMBL" id="AEA70930.1"/>
    </source>
</evidence>
<keyword evidence="4" id="KW-0808">Transferase</keyword>
<dbReference type="GO" id="GO:0009103">
    <property type="term" value="P:lipopolysaccharide biosynthetic process"/>
    <property type="evidence" value="ECO:0007669"/>
    <property type="project" value="TreeGrafter"/>
</dbReference>
<feature type="transmembrane region" description="Helical" evidence="9">
    <location>
        <begin position="185"/>
        <end position="212"/>
    </location>
</feature>
<evidence type="ECO:0000256" key="8">
    <source>
        <dbReference type="SAM" id="MobiDB-lite"/>
    </source>
</evidence>
<comment type="subcellular location">
    <subcellularLocation>
        <location evidence="1">Cell membrane</location>
        <topology evidence="1">Multi-pass membrane protein</topology>
    </subcellularLocation>
</comment>
<feature type="transmembrane region" description="Helical" evidence="9">
    <location>
        <begin position="339"/>
        <end position="356"/>
    </location>
</feature>
<evidence type="ECO:0000256" key="3">
    <source>
        <dbReference type="ARBA" id="ARBA00022676"/>
    </source>
</evidence>
<feature type="transmembrane region" description="Helical" evidence="9">
    <location>
        <begin position="224"/>
        <end position="242"/>
    </location>
</feature>
<keyword evidence="6 9" id="KW-1133">Transmembrane helix</keyword>
<dbReference type="GO" id="GO:0010041">
    <property type="term" value="P:response to iron(III) ion"/>
    <property type="evidence" value="ECO:0007669"/>
    <property type="project" value="TreeGrafter"/>
</dbReference>
<feature type="transmembrane region" description="Helical" evidence="9">
    <location>
        <begin position="281"/>
        <end position="303"/>
    </location>
</feature>
<feature type="transmembrane region" description="Helical" evidence="9">
    <location>
        <begin position="34"/>
        <end position="57"/>
    </location>
</feature>
<dbReference type="PANTHER" id="PTHR33908:SF3">
    <property type="entry name" value="UNDECAPRENYL PHOSPHATE-ALPHA-4-AMINO-4-DEOXY-L-ARABINOSE ARABINOSYL TRANSFERASE"/>
    <property type="match status" value="1"/>
</dbReference>
<feature type="transmembrane region" description="Helical" evidence="9">
    <location>
        <begin position="92"/>
        <end position="119"/>
    </location>
</feature>
<evidence type="ECO:0000256" key="7">
    <source>
        <dbReference type="ARBA" id="ARBA00023136"/>
    </source>
</evidence>
<organism evidence="10 11">
    <name type="scientific">Pseudomonas brassicacearum (strain NFM421)</name>
    <dbReference type="NCBI Taxonomy" id="994484"/>
    <lineage>
        <taxon>Bacteria</taxon>
        <taxon>Pseudomonadati</taxon>
        <taxon>Pseudomonadota</taxon>
        <taxon>Gammaproteobacteria</taxon>
        <taxon>Pseudomonadales</taxon>
        <taxon>Pseudomonadaceae</taxon>
        <taxon>Pseudomonas</taxon>
    </lineage>
</organism>
<keyword evidence="7 9" id="KW-0472">Membrane</keyword>
<feature type="transmembrane region" description="Helical" evidence="9">
    <location>
        <begin position="315"/>
        <end position="333"/>
    </location>
</feature>
<protein>
    <submittedName>
        <fullName evidence="10">Uncharacterized protein</fullName>
    </submittedName>
</protein>
<dbReference type="AlphaFoldDB" id="F2K575"/>
<dbReference type="Proteomes" id="UP000006692">
    <property type="component" value="Chromosome"/>
</dbReference>
<keyword evidence="2" id="KW-1003">Cell membrane</keyword>
<dbReference type="PANTHER" id="PTHR33908">
    <property type="entry name" value="MANNOSYLTRANSFERASE YKCB-RELATED"/>
    <property type="match status" value="1"/>
</dbReference>
<evidence type="ECO:0000256" key="4">
    <source>
        <dbReference type="ARBA" id="ARBA00022679"/>
    </source>
</evidence>
<dbReference type="GO" id="GO:0005886">
    <property type="term" value="C:plasma membrane"/>
    <property type="evidence" value="ECO:0007669"/>
    <property type="project" value="UniProtKB-SubCell"/>
</dbReference>
<dbReference type="EMBL" id="CP002585">
    <property type="protein sequence ID" value="AEA70930.1"/>
    <property type="molecule type" value="Genomic_DNA"/>
</dbReference>
<feature type="transmembrane region" description="Helical" evidence="9">
    <location>
        <begin position="365"/>
        <end position="384"/>
    </location>
</feature>
<dbReference type="KEGG" id="pba:PSEBR_m1428"/>
<feature type="compositionally biased region" description="Pro residues" evidence="8">
    <location>
        <begin position="539"/>
        <end position="552"/>
    </location>
</feature>
<feature type="transmembrane region" description="Helical" evidence="9">
    <location>
        <begin position="254"/>
        <end position="275"/>
    </location>
</feature>
<reference key="2">
    <citation type="submission" date="2011-03" db="EMBL/GenBank/DDBJ databases">
        <title>Complete Genome Sequence of a beneficial plant roots-associated bacterium Pseudomonas brassicacearum.</title>
        <authorList>
            <person name="Ortet P."/>
            <person name="Barakat M."/>
            <person name="Lalaouna D."/>
            <person name="Fochesato S."/>
            <person name="Barbe V."/>
            <person name="Santaella C."/>
            <person name="Heulin T."/>
            <person name="Achouak W."/>
        </authorList>
    </citation>
    <scope>NUCLEOTIDE SEQUENCE</scope>
    <source>
        <strain>NFM421</strain>
    </source>
</reference>
<evidence type="ECO:0000313" key="11">
    <source>
        <dbReference type="Proteomes" id="UP000006692"/>
    </source>
</evidence>
<sequence length="562" mass="62829">MNGARQGPAGSGAPVKTLSSGFLSNSLIGLDRSALVAVTVLALAVRFHGITLPAIWYDEAFSVLLARHEPWQIWSITARDVHPPLYYLVLHYWMILFGDGALAVRSLSVIADVGTVLLSIKLMSLVATRRATWMAALLLALLPISVRYSQEARMYTLLGFWLMGATVALVCWVKDPEKKRFPIIYVLLMTAAFYTHYFAALCVLVHWFYWWWGRPGKYQTVLPVRSWMLVNGLIVMLFLPWLPHFTDQLYARYVLNWIPPITMQALLSLVWQFILMNGWQAQSLLVCALPLIGVALCAAMLVWNDKAQLRFSGLLAGYFFIPTVILALVALVIPMFVPRYLVFAAVGMPFVVAVALDRLARRPEVLVLAGMIVLAAEVLGLQSVHRQEDGLNGTDLRRDFRLDVLAAKLQEAVRPGDEIVLESLIWYLPFSYYNQTGIRPKLYIRLPPSTALEVFDRSGYALISEGSKWVYFNNPQVLKCHGNRVWWVAAKSLSDIRPLLEKDWENTLTLRDGAMVASLFTLKTTPAPDEAGNPVTITQPPPPAAQNCPPAPSATSANKMPH</sequence>
<evidence type="ECO:0000256" key="9">
    <source>
        <dbReference type="SAM" id="Phobius"/>
    </source>
</evidence>
<evidence type="ECO:0000256" key="6">
    <source>
        <dbReference type="ARBA" id="ARBA00022989"/>
    </source>
</evidence>
<dbReference type="GO" id="GO:0016763">
    <property type="term" value="F:pentosyltransferase activity"/>
    <property type="evidence" value="ECO:0007669"/>
    <property type="project" value="TreeGrafter"/>
</dbReference>
<dbReference type="HOGENOM" id="CLU_041024_0_0_6"/>
<gene>
    <name evidence="10" type="ORF">PSEBR_m1428</name>
</gene>
<dbReference type="InterPro" id="IPR050297">
    <property type="entry name" value="LipidA_mod_glycosyltrf_83"/>
</dbReference>